<dbReference type="InterPro" id="IPR029062">
    <property type="entry name" value="Class_I_gatase-like"/>
</dbReference>
<proteinExistence type="predicted"/>
<comment type="caution">
    <text evidence="2">The sequence shown here is derived from an EMBL/GenBank/DDBJ whole genome shotgun (WGS) entry which is preliminary data.</text>
</comment>
<gene>
    <name evidence="2" type="ORF">J0A69_14580</name>
</gene>
<dbReference type="EMBL" id="JAFKCU010000003">
    <property type="protein sequence ID" value="MBN7816672.1"/>
    <property type="molecule type" value="Genomic_DNA"/>
</dbReference>
<accession>A0ABS3CHU9</accession>
<reference evidence="2 3" key="1">
    <citation type="submission" date="2021-03" db="EMBL/GenBank/DDBJ databases">
        <title>novel species isolated from a fishpond in China.</title>
        <authorList>
            <person name="Lu H."/>
            <person name="Cai Z."/>
        </authorList>
    </citation>
    <scope>NUCLEOTIDE SEQUENCE [LARGE SCALE GENOMIC DNA]</scope>
    <source>
        <strain evidence="2 3">YJ13C</strain>
    </source>
</reference>
<dbReference type="Proteomes" id="UP000664480">
    <property type="component" value="Unassembled WGS sequence"/>
</dbReference>
<keyword evidence="1" id="KW-0472">Membrane</keyword>
<organism evidence="2 3">
    <name type="scientific">Algoriphagus pacificus</name>
    <dbReference type="NCBI Taxonomy" id="2811234"/>
    <lineage>
        <taxon>Bacteria</taxon>
        <taxon>Pseudomonadati</taxon>
        <taxon>Bacteroidota</taxon>
        <taxon>Cytophagia</taxon>
        <taxon>Cytophagales</taxon>
        <taxon>Cyclobacteriaceae</taxon>
        <taxon>Algoriphagus</taxon>
    </lineage>
</organism>
<sequence>MISEELKILLRRLFPFLAFFILIPLLSYGVWVIYPNKNLSIVAIDKTVLGPGLVEHSSFFWVLDHLKITKKNQEFYNRKTDYFGYYPAGEKPKPEIKDLSKLTSQMIKDKVTNTDLIFITDTYGVMASADELAEMQSLKPRVIYGGLDTKDLELIREAKAQEKTIIAEFNTMASPTSKANRTEFENLMGIKWTGWIGRYFDEMDTLINNDIPTWLRYQYKLQHEGNWMSNGPGLIFIHEDGKVEGMTFEEDYLNKIPFIRTQKRNPIAENLPELVPYPDWFDVVLIERDYQVISYYDINPTAEGLEKLRSMGLPRFFPAAVSKQNGKGNMYYFAGDFSDLRTNLGSAKFAGLPFLWKGLHLVTDHTDRESFFWNYYYPLTSKILETAYLEKN</sequence>
<keyword evidence="1" id="KW-0812">Transmembrane</keyword>
<evidence type="ECO:0000313" key="2">
    <source>
        <dbReference type="EMBL" id="MBN7816672.1"/>
    </source>
</evidence>
<feature type="transmembrane region" description="Helical" evidence="1">
    <location>
        <begin position="12"/>
        <end position="34"/>
    </location>
</feature>
<keyword evidence="1" id="KW-1133">Transmembrane helix</keyword>
<keyword evidence="3" id="KW-1185">Reference proteome</keyword>
<dbReference type="SUPFAM" id="SSF52317">
    <property type="entry name" value="Class I glutamine amidotransferase-like"/>
    <property type="match status" value="1"/>
</dbReference>
<evidence type="ECO:0000313" key="3">
    <source>
        <dbReference type="Proteomes" id="UP000664480"/>
    </source>
</evidence>
<name>A0ABS3CHU9_9BACT</name>
<protein>
    <submittedName>
        <fullName evidence="2">Uncharacterized protein</fullName>
    </submittedName>
</protein>
<dbReference type="RefSeq" id="WP_206587342.1">
    <property type="nucleotide sequence ID" value="NZ_JAFKCU010000003.1"/>
</dbReference>
<evidence type="ECO:0000256" key="1">
    <source>
        <dbReference type="SAM" id="Phobius"/>
    </source>
</evidence>